<keyword evidence="5" id="KW-1185">Reference proteome</keyword>
<keyword evidence="2" id="KW-1133">Transmembrane helix</keyword>
<accession>A0ABR9ZLB9</accession>
<keyword evidence="2" id="KW-0472">Membrane</keyword>
<feature type="signal peptide" evidence="3">
    <location>
        <begin position="1"/>
        <end position="34"/>
    </location>
</feature>
<dbReference type="EMBL" id="JADKMY010000003">
    <property type="protein sequence ID" value="MBF4554200.1"/>
    <property type="molecule type" value="Genomic_DNA"/>
</dbReference>
<sequence length="612" mass="63627">MKRSQTTTRSPLKSGAAALALMGLCLSTAGFATAVEMPTAQAQAEQITNTSTGESPASVTSENKVAADQKPNSKISTDSMVVNGVPSTLQTADTVTCAATTDKPTIDAADHPNADNTLTITGKGYCNSISGGALVSFKIDEGNISRLDDSVNKNRTIWAQVKADDHNGTFTYKMPLPDGTTAGKNGSNPAFVAEGEHTIRALTGSAQTGDPKSNEADRFVIGKYAPTADPDPISPNDDLTAATGGGLGVEIKENAWVVTVPKGKEGDWVYPSLYLADTSPRAPWSGKYFQLDKDKKFTVPVAGKDLGEGTRRFVVQDVSQGAGGKVLGWTTIKGGETNPDGTTKPYQELGDVFVSSVNELNSAIGEWAEYLESKKGSEATDGNSADGNPADGVAEQGEVLTLPENASAVNVPHIVTAEGAAMVSAPVIDGVATGSTTPAVVGDAAAVEAAPIEDMPQDVPKPPVERMRDLKDDMRGPVKVTVNGTAIDVAIEGAQQGQWVYLTVYAPEETIGLGWAQTDAEGKVYADLVGMKSGLYKIAVQDSAGELIGWDRADIKVDLAAQESSTGAAAPVAAAKSGPLTSTNDWLMILGAVVLVQAMAMGGYVFVNRRRA</sequence>
<evidence type="ECO:0000256" key="1">
    <source>
        <dbReference type="SAM" id="MobiDB-lite"/>
    </source>
</evidence>
<dbReference type="RefSeq" id="WP_194557090.1">
    <property type="nucleotide sequence ID" value="NZ_JADKMY010000003.1"/>
</dbReference>
<feature type="region of interest" description="Disordered" evidence="1">
    <location>
        <begin position="45"/>
        <end position="78"/>
    </location>
</feature>
<keyword evidence="3" id="KW-0732">Signal</keyword>
<feature type="transmembrane region" description="Helical" evidence="2">
    <location>
        <begin position="586"/>
        <end position="607"/>
    </location>
</feature>
<name>A0ABR9ZLB9_9CORY</name>
<feature type="chain" id="PRO_5047051920" evidence="3">
    <location>
        <begin position="35"/>
        <end position="612"/>
    </location>
</feature>
<organism evidence="4 5">
    <name type="scientific">Corynebacterium suicordis DSM 45110</name>
    <dbReference type="NCBI Taxonomy" id="1121369"/>
    <lineage>
        <taxon>Bacteria</taxon>
        <taxon>Bacillati</taxon>
        <taxon>Actinomycetota</taxon>
        <taxon>Actinomycetes</taxon>
        <taxon>Mycobacteriales</taxon>
        <taxon>Corynebacteriaceae</taxon>
        <taxon>Corynebacterium</taxon>
    </lineage>
</organism>
<evidence type="ECO:0000256" key="2">
    <source>
        <dbReference type="SAM" id="Phobius"/>
    </source>
</evidence>
<comment type="caution">
    <text evidence="4">The sequence shown here is derived from an EMBL/GenBank/DDBJ whole genome shotgun (WGS) entry which is preliminary data.</text>
</comment>
<dbReference type="Proteomes" id="UP000635902">
    <property type="component" value="Unassembled WGS sequence"/>
</dbReference>
<feature type="compositionally biased region" description="Polar residues" evidence="1">
    <location>
        <begin position="45"/>
        <end position="63"/>
    </location>
</feature>
<evidence type="ECO:0000313" key="5">
    <source>
        <dbReference type="Proteomes" id="UP000635902"/>
    </source>
</evidence>
<keyword evidence="2" id="KW-0812">Transmembrane</keyword>
<protein>
    <submittedName>
        <fullName evidence="4">Uncharacterized protein</fullName>
    </submittedName>
</protein>
<gene>
    <name evidence="4" type="ORF">IRY30_08985</name>
</gene>
<evidence type="ECO:0000313" key="4">
    <source>
        <dbReference type="EMBL" id="MBF4554200.1"/>
    </source>
</evidence>
<evidence type="ECO:0000256" key="3">
    <source>
        <dbReference type="SAM" id="SignalP"/>
    </source>
</evidence>
<proteinExistence type="predicted"/>
<reference evidence="4 5" key="1">
    <citation type="submission" date="2020-10" db="EMBL/GenBank/DDBJ databases">
        <title>Novel species in genus Corynebacterium.</title>
        <authorList>
            <person name="Zhang G."/>
        </authorList>
    </citation>
    <scope>NUCLEOTIDE SEQUENCE [LARGE SCALE GENOMIC DNA]</scope>
    <source>
        <strain evidence="4 5">DSM 45110</strain>
    </source>
</reference>